<organism evidence="1 2">
    <name type="scientific">Bradyrhizobium japonicum</name>
    <dbReference type="NCBI Taxonomy" id="375"/>
    <lineage>
        <taxon>Bacteria</taxon>
        <taxon>Pseudomonadati</taxon>
        <taxon>Pseudomonadota</taxon>
        <taxon>Alphaproteobacteria</taxon>
        <taxon>Hyphomicrobiales</taxon>
        <taxon>Nitrobacteraceae</taxon>
        <taxon>Bradyrhizobium</taxon>
    </lineage>
</organism>
<accession>A0A1Y2J7M7</accession>
<evidence type="ECO:0000313" key="1">
    <source>
        <dbReference type="EMBL" id="OSJ22069.1"/>
    </source>
</evidence>
<dbReference type="Proteomes" id="UP000193335">
    <property type="component" value="Unassembled WGS sequence"/>
</dbReference>
<gene>
    <name evidence="1" type="ORF">BSZ19_46560</name>
</gene>
<dbReference type="AlphaFoldDB" id="A0A1Y2J7M7"/>
<proteinExistence type="predicted"/>
<protein>
    <recommendedName>
        <fullName evidence="3">Bacteriophage tail tape measure N-terminal domain-containing protein</fullName>
    </recommendedName>
</protein>
<dbReference type="EMBL" id="NAFL01000286">
    <property type="protein sequence ID" value="OSJ22069.1"/>
    <property type="molecule type" value="Genomic_DNA"/>
</dbReference>
<sequence length="443" mass="45650">MESAASEALKAAGVDPQKGIVIDTEAFERASKEFNNSPIFSTETWSTFGKALWSGFGYMSQQEASEKIRGVAAGLVNEPRYPTASEMDAAFDKANPPDPGSRAKPYPGLSASDYESPIPSRVASKDLGSNAIDRATESLTKYSKTTLAAAESVGTTADNIERLKAMALLEAAAEKEGVSVTGQRAKAFQELAQQAGDAALALEKAKVANQISFARQTALLTPQDAQIASTLKNIYPDVTAALNSSEAAQIRMNNAVKEFSSTSQDAARGFALDFEHALAQGKSSWDSFAAAGTNALNKIADKLMSMAVDNLWSKAFPGGGGGGGGLMGLLGLGGGSNATDGIGGFGPTAPPGYANGTDDAPGGWSIVGENGPEFMNVPKGAQILPNGVAPGGSVSAPVSVTIDARGADESGLARVQAQLADLRASLPNVIVNTVTKAKQTRRL</sequence>
<dbReference type="RefSeq" id="WP_085405372.1">
    <property type="nucleotide sequence ID" value="NZ_NAFL01000286.1"/>
</dbReference>
<name>A0A1Y2J7M7_BRAJP</name>
<comment type="caution">
    <text evidence="1">The sequence shown here is derived from an EMBL/GenBank/DDBJ whole genome shotgun (WGS) entry which is preliminary data.</text>
</comment>
<evidence type="ECO:0000313" key="2">
    <source>
        <dbReference type="Proteomes" id="UP000193335"/>
    </source>
</evidence>
<evidence type="ECO:0008006" key="3">
    <source>
        <dbReference type="Google" id="ProtNLM"/>
    </source>
</evidence>
<reference evidence="1 2" key="1">
    <citation type="submission" date="2017-03" db="EMBL/GenBank/DDBJ databases">
        <title>Whole genome sequences of fourteen strains of Bradyrhizobium canariense and one strain of Bradyrhizobium japonicum isolated from Lupinus (Papilionoideae: Genisteae) species in Algeria.</title>
        <authorList>
            <person name="Crovadore J."/>
            <person name="Chekireb D."/>
            <person name="Brachmann A."/>
            <person name="Chablais R."/>
            <person name="Cochard B."/>
            <person name="Lefort F."/>
        </authorList>
    </citation>
    <scope>NUCLEOTIDE SEQUENCE [LARGE SCALE GENOMIC DNA]</scope>
    <source>
        <strain evidence="1 2">UBMA197</strain>
    </source>
</reference>